<comment type="caution">
    <text evidence="1">The sequence shown here is derived from an EMBL/GenBank/DDBJ whole genome shotgun (WGS) entry which is preliminary data.</text>
</comment>
<name>A0ACB8F340_9SAUR</name>
<dbReference type="Proteomes" id="UP000827872">
    <property type="component" value="Linkage Group LG05"/>
</dbReference>
<sequence>MAEQETGTLYAELDGPCTPQKARKRLLGEPLRRALLRLGLRLDTNGGGKHHRVTVLPAQACLLNSLPHAAAE</sequence>
<dbReference type="EMBL" id="CM037618">
    <property type="protein sequence ID" value="KAH7999299.1"/>
    <property type="molecule type" value="Genomic_DNA"/>
</dbReference>
<proteinExistence type="predicted"/>
<evidence type="ECO:0000313" key="2">
    <source>
        <dbReference type="Proteomes" id="UP000827872"/>
    </source>
</evidence>
<accession>A0ACB8F340</accession>
<protein>
    <submittedName>
        <fullName evidence="1">Uncharacterized protein</fullName>
    </submittedName>
</protein>
<organism evidence="1 2">
    <name type="scientific">Sphaerodactylus townsendi</name>
    <dbReference type="NCBI Taxonomy" id="933632"/>
    <lineage>
        <taxon>Eukaryota</taxon>
        <taxon>Metazoa</taxon>
        <taxon>Chordata</taxon>
        <taxon>Craniata</taxon>
        <taxon>Vertebrata</taxon>
        <taxon>Euteleostomi</taxon>
        <taxon>Lepidosauria</taxon>
        <taxon>Squamata</taxon>
        <taxon>Bifurcata</taxon>
        <taxon>Gekkota</taxon>
        <taxon>Sphaerodactylidae</taxon>
        <taxon>Sphaerodactylus</taxon>
    </lineage>
</organism>
<evidence type="ECO:0000313" key="1">
    <source>
        <dbReference type="EMBL" id="KAH7999299.1"/>
    </source>
</evidence>
<keyword evidence="2" id="KW-1185">Reference proteome</keyword>
<reference evidence="1" key="1">
    <citation type="submission" date="2021-08" db="EMBL/GenBank/DDBJ databases">
        <title>The first chromosome-level gecko genome reveals the dynamic sex chromosomes of Neotropical dwarf geckos (Sphaerodactylidae: Sphaerodactylus).</title>
        <authorList>
            <person name="Pinto B.J."/>
            <person name="Keating S.E."/>
            <person name="Gamble T."/>
        </authorList>
    </citation>
    <scope>NUCLEOTIDE SEQUENCE</scope>
    <source>
        <strain evidence="1">TG3544</strain>
    </source>
</reference>
<gene>
    <name evidence="1" type="ORF">K3G42_008347</name>
</gene>